<dbReference type="GO" id="GO:0016477">
    <property type="term" value="P:cell migration"/>
    <property type="evidence" value="ECO:0007669"/>
    <property type="project" value="TreeGrafter"/>
</dbReference>
<dbReference type="GO" id="GO:0007160">
    <property type="term" value="P:cell-matrix adhesion"/>
    <property type="evidence" value="ECO:0007669"/>
    <property type="project" value="TreeGrafter"/>
</dbReference>
<keyword evidence="8" id="KW-0130">Cell adhesion</keyword>
<dbReference type="EMBL" id="VTPC01053921">
    <property type="protein sequence ID" value="KAF2890374.1"/>
    <property type="molecule type" value="Genomic_DNA"/>
</dbReference>
<feature type="domain" description="Integrin beta subunit VWA" evidence="9">
    <location>
        <begin position="1"/>
        <end position="117"/>
    </location>
</feature>
<proteinExistence type="inferred from homology"/>
<keyword evidence="7" id="KW-0325">Glycoprotein</keyword>
<dbReference type="GO" id="GO:0005178">
    <property type="term" value="F:integrin binding"/>
    <property type="evidence" value="ECO:0007669"/>
    <property type="project" value="TreeGrafter"/>
</dbReference>
<dbReference type="Gene3D" id="3.40.50.410">
    <property type="entry name" value="von Willebrand factor, type A domain"/>
    <property type="match status" value="1"/>
</dbReference>
<dbReference type="InterPro" id="IPR036465">
    <property type="entry name" value="vWFA_dom_sf"/>
</dbReference>
<evidence type="ECO:0000256" key="5">
    <source>
        <dbReference type="ARBA" id="ARBA00023136"/>
    </source>
</evidence>
<dbReference type="GO" id="GO:0008305">
    <property type="term" value="C:integrin complex"/>
    <property type="evidence" value="ECO:0007669"/>
    <property type="project" value="TreeGrafter"/>
</dbReference>
<reference evidence="10" key="1">
    <citation type="submission" date="2019-08" db="EMBL/GenBank/DDBJ databases">
        <title>The genome of the North American firefly Photinus pyralis.</title>
        <authorList>
            <consortium name="Photinus pyralis genome working group"/>
            <person name="Fallon T.R."/>
            <person name="Sander Lower S.E."/>
            <person name="Weng J.-K."/>
        </authorList>
    </citation>
    <scope>NUCLEOTIDE SEQUENCE</scope>
    <source>
        <strain evidence="10">TRF0915ILg1</strain>
        <tissue evidence="10">Whole body</tissue>
    </source>
</reference>
<dbReference type="AlphaFoldDB" id="A0A8K0CPS0"/>
<dbReference type="SMART" id="SM00187">
    <property type="entry name" value="INB"/>
    <property type="match status" value="1"/>
</dbReference>
<dbReference type="GO" id="GO:0033627">
    <property type="term" value="P:cell adhesion mediated by integrin"/>
    <property type="evidence" value="ECO:0007669"/>
    <property type="project" value="TreeGrafter"/>
</dbReference>
<keyword evidence="5" id="KW-0472">Membrane</keyword>
<dbReference type="PANTHER" id="PTHR10082:SF60">
    <property type="entry name" value="INTEGRIN BETA-PS"/>
    <property type="match status" value="1"/>
</dbReference>
<dbReference type="PANTHER" id="PTHR10082">
    <property type="entry name" value="INTEGRIN BETA SUBUNIT"/>
    <property type="match status" value="1"/>
</dbReference>
<comment type="subcellular location">
    <subcellularLocation>
        <location evidence="8">Cell membrane</location>
        <topology evidence="8">Single-pass type I membrane protein</topology>
    </subcellularLocation>
    <subcellularLocation>
        <location evidence="1">Membrane</location>
        <topology evidence="1">Single-pass type I membrane protein</topology>
    </subcellularLocation>
</comment>
<name>A0A8K0CPS0_IGNLU</name>
<evidence type="ECO:0000256" key="3">
    <source>
        <dbReference type="ARBA" id="ARBA00022692"/>
    </source>
</evidence>
<dbReference type="GO" id="GO:0098609">
    <property type="term" value="P:cell-cell adhesion"/>
    <property type="evidence" value="ECO:0007669"/>
    <property type="project" value="TreeGrafter"/>
</dbReference>
<dbReference type="GO" id="GO:0005925">
    <property type="term" value="C:focal adhesion"/>
    <property type="evidence" value="ECO:0007669"/>
    <property type="project" value="TreeGrafter"/>
</dbReference>
<evidence type="ECO:0000259" key="9">
    <source>
        <dbReference type="SMART" id="SM00187"/>
    </source>
</evidence>
<evidence type="ECO:0000256" key="1">
    <source>
        <dbReference type="ARBA" id="ARBA00004479"/>
    </source>
</evidence>
<dbReference type="InterPro" id="IPR015812">
    <property type="entry name" value="Integrin_bsu"/>
</dbReference>
<gene>
    <name evidence="10" type="ORF">ILUMI_15799</name>
</gene>
<dbReference type="Pfam" id="PF00362">
    <property type="entry name" value="Integrin_beta"/>
    <property type="match status" value="1"/>
</dbReference>
<keyword evidence="6" id="KW-1015">Disulfide bond</keyword>
<dbReference type="Proteomes" id="UP000801492">
    <property type="component" value="Unassembled WGS sequence"/>
</dbReference>
<organism evidence="10 11">
    <name type="scientific">Ignelater luminosus</name>
    <name type="common">Cucubano</name>
    <name type="synonym">Pyrophorus luminosus</name>
    <dbReference type="NCBI Taxonomy" id="2038154"/>
    <lineage>
        <taxon>Eukaryota</taxon>
        <taxon>Metazoa</taxon>
        <taxon>Ecdysozoa</taxon>
        <taxon>Arthropoda</taxon>
        <taxon>Hexapoda</taxon>
        <taxon>Insecta</taxon>
        <taxon>Pterygota</taxon>
        <taxon>Neoptera</taxon>
        <taxon>Endopterygota</taxon>
        <taxon>Coleoptera</taxon>
        <taxon>Polyphaga</taxon>
        <taxon>Elateriformia</taxon>
        <taxon>Elateroidea</taxon>
        <taxon>Elateridae</taxon>
        <taxon>Agrypninae</taxon>
        <taxon>Pyrophorini</taxon>
        <taxon>Ignelater</taxon>
    </lineage>
</organism>
<evidence type="ECO:0000256" key="8">
    <source>
        <dbReference type="RuleBase" id="RU000633"/>
    </source>
</evidence>
<dbReference type="SUPFAM" id="SSF53300">
    <property type="entry name" value="vWA-like"/>
    <property type="match status" value="1"/>
</dbReference>
<comment type="similarity">
    <text evidence="2 8">Belongs to the integrin beta chain family.</text>
</comment>
<feature type="non-terminal residue" evidence="10">
    <location>
        <position position="1"/>
    </location>
</feature>
<dbReference type="GO" id="GO:0009986">
    <property type="term" value="C:cell surface"/>
    <property type="evidence" value="ECO:0007669"/>
    <property type="project" value="TreeGrafter"/>
</dbReference>
<feature type="non-terminal residue" evidence="10">
    <location>
        <position position="117"/>
    </location>
</feature>
<evidence type="ECO:0000256" key="6">
    <source>
        <dbReference type="ARBA" id="ARBA00023157"/>
    </source>
</evidence>
<dbReference type="GO" id="GO:0007229">
    <property type="term" value="P:integrin-mediated signaling pathway"/>
    <property type="evidence" value="ECO:0007669"/>
    <property type="project" value="UniProtKB-KW"/>
</dbReference>
<evidence type="ECO:0000256" key="4">
    <source>
        <dbReference type="ARBA" id="ARBA00023037"/>
    </source>
</evidence>
<evidence type="ECO:0000256" key="7">
    <source>
        <dbReference type="ARBA" id="ARBA00023180"/>
    </source>
</evidence>
<dbReference type="PRINTS" id="PR01186">
    <property type="entry name" value="INTEGRINB"/>
</dbReference>
<evidence type="ECO:0000313" key="11">
    <source>
        <dbReference type="Proteomes" id="UP000801492"/>
    </source>
</evidence>
<dbReference type="OrthoDB" id="410592at2759"/>
<evidence type="ECO:0000313" key="10">
    <source>
        <dbReference type="EMBL" id="KAF2890374.1"/>
    </source>
</evidence>
<comment type="caution">
    <text evidence="10">The sequence shown here is derived from an EMBL/GenBank/DDBJ whole genome shotgun (WGS) entry which is preliminary data.</text>
</comment>
<sequence length="117" mass="12863">LESPCGSKVKCVPPYSFINHMSLTDNVGAFSSEVNNANVSGNLDFPEGGFDAIMQAIVCKKEIGWREKARHLIVFSTDADFHIAGDGKLAGVVEPNDAQCHMKNNRYTHDLVYDYPS</sequence>
<protein>
    <recommendedName>
        <fullName evidence="8">Integrin beta</fullName>
    </recommendedName>
</protein>
<keyword evidence="4 8" id="KW-0401">Integrin</keyword>
<evidence type="ECO:0000256" key="2">
    <source>
        <dbReference type="ARBA" id="ARBA00007449"/>
    </source>
</evidence>
<accession>A0A8K0CPS0</accession>
<keyword evidence="3 8" id="KW-0812">Transmembrane</keyword>
<dbReference type="InterPro" id="IPR002369">
    <property type="entry name" value="Integrin_bsu_VWA"/>
</dbReference>
<keyword evidence="11" id="KW-1185">Reference proteome</keyword>